<comment type="cofactor">
    <cofactor evidence="3">
        <name>FAD</name>
        <dbReference type="ChEBI" id="CHEBI:57692"/>
    </cofactor>
</comment>
<sequence length="580" mass="64190">MAETYDFIVVGAGNSGAVIAARIANSKSRPRVLLIEAGGDNQDDDLYRPCDRFTNVYLHPEISFDYSTVPQKHLDGRVLGYLRGKGLGGSSLANFLGYIRGAASDYNTWAHMVGDDAYSWENVLERYKEIEALHFEDDGDEEQWVKLKDGAHSFDGPLDLELFSRKQWPKGTDILMKAARDYGWPINRDQNSGHLVGVGSVTTTTYRGRRTTSSSAFLARTPKNLDILTNTTVHRVLFDETLAKGSCQAIGVVLSDGREIRANKETILSLGTIDTPKLLLLSGIGPVQDLQALGIHCRQNLPNVGKELIDHSYVVLRWGTTSELSDRTAFEFDPKLVAAAREQWNKDFKGPDGTRHLGNLIGFLKLDPQKYSTEELDKLDPQTKNWIAQEDTPQFEVFLAGALPSTWDKKNGDEALGVAVMLMNPQSRGSVTIKSKDPNDMPVIDVNFLAHPYDRKTCVDSLREVIGFIKSSHLSKYIVQAVNVPSVESDEEILKWVKTNIMSVLHGVGTVKMGRDDDPSSCVDTDMNVRGVKGLRVVDLSVCPVITNNHTQSTAYLVGQLGYKKVAEAYGLQEIAEARL</sequence>
<dbReference type="InterPro" id="IPR012132">
    <property type="entry name" value="GMC_OxRdtase"/>
</dbReference>
<dbReference type="PIRSF" id="PIRSF000137">
    <property type="entry name" value="Alcohol_oxidase"/>
    <property type="match status" value="1"/>
</dbReference>
<evidence type="ECO:0000313" key="5">
    <source>
        <dbReference type="EMBL" id="RVX69984.1"/>
    </source>
</evidence>
<dbReference type="OrthoDB" id="269227at2759"/>
<evidence type="ECO:0000256" key="1">
    <source>
        <dbReference type="ARBA" id="ARBA00010790"/>
    </source>
</evidence>
<dbReference type="InterPro" id="IPR036188">
    <property type="entry name" value="FAD/NAD-bd_sf"/>
</dbReference>
<keyword evidence="3" id="KW-0274">FAD</keyword>
<comment type="similarity">
    <text evidence="1">Belongs to the GMC oxidoreductase family.</text>
</comment>
<proteinExistence type="inferred from homology"/>
<feature type="domain" description="Glucose-methanol-choline oxidoreductase N-terminal" evidence="4">
    <location>
        <begin position="271"/>
        <end position="285"/>
    </location>
</feature>
<protein>
    <recommendedName>
        <fullName evidence="4">Glucose-methanol-choline oxidoreductase N-terminal domain-containing protein</fullName>
    </recommendedName>
</protein>
<gene>
    <name evidence="5" type="ORF">B0A52_05819</name>
</gene>
<keyword evidence="3" id="KW-0285">Flavoprotein</keyword>
<dbReference type="PROSITE" id="PS00624">
    <property type="entry name" value="GMC_OXRED_2"/>
    <property type="match status" value="1"/>
</dbReference>
<evidence type="ECO:0000313" key="6">
    <source>
        <dbReference type="Proteomes" id="UP000288859"/>
    </source>
</evidence>
<name>A0A438N365_EXOME</name>
<feature type="active site" description="Proton donor" evidence="2">
    <location>
        <position position="506"/>
    </location>
</feature>
<dbReference type="InterPro" id="IPR000172">
    <property type="entry name" value="GMC_OxRdtase_N"/>
</dbReference>
<feature type="binding site" evidence="3">
    <location>
        <position position="233"/>
    </location>
    <ligand>
        <name>FAD</name>
        <dbReference type="ChEBI" id="CHEBI:57692"/>
    </ligand>
</feature>
<feature type="active site" description="Proton acceptor" evidence="2">
    <location>
        <position position="550"/>
    </location>
</feature>
<dbReference type="GO" id="GO:0050660">
    <property type="term" value="F:flavin adenine dinucleotide binding"/>
    <property type="evidence" value="ECO:0007669"/>
    <property type="project" value="InterPro"/>
</dbReference>
<dbReference type="Pfam" id="PF00732">
    <property type="entry name" value="GMC_oxred_N"/>
    <property type="match status" value="1"/>
</dbReference>
<dbReference type="VEuPathDB" id="FungiDB:PV10_08995"/>
<dbReference type="PANTHER" id="PTHR11552">
    <property type="entry name" value="GLUCOSE-METHANOL-CHOLINE GMC OXIDOREDUCTASE"/>
    <property type="match status" value="1"/>
</dbReference>
<dbReference type="SUPFAM" id="SSF54373">
    <property type="entry name" value="FAD-linked reductases, C-terminal domain"/>
    <property type="match status" value="1"/>
</dbReference>
<evidence type="ECO:0000259" key="4">
    <source>
        <dbReference type="PROSITE" id="PS00624"/>
    </source>
</evidence>
<dbReference type="Proteomes" id="UP000288859">
    <property type="component" value="Unassembled WGS sequence"/>
</dbReference>
<reference evidence="5 6" key="1">
    <citation type="submission" date="2017-03" db="EMBL/GenBank/DDBJ databases">
        <title>Genomes of endolithic fungi from Antarctica.</title>
        <authorList>
            <person name="Coleine C."/>
            <person name="Masonjones S."/>
            <person name="Stajich J.E."/>
        </authorList>
    </citation>
    <scope>NUCLEOTIDE SEQUENCE [LARGE SCALE GENOMIC DNA]</scope>
    <source>
        <strain evidence="5 6">CCFEE 6314</strain>
    </source>
</reference>
<dbReference type="EMBL" id="NAJM01000026">
    <property type="protein sequence ID" value="RVX69984.1"/>
    <property type="molecule type" value="Genomic_DNA"/>
</dbReference>
<dbReference type="Gene3D" id="3.50.50.60">
    <property type="entry name" value="FAD/NAD(P)-binding domain"/>
    <property type="match status" value="1"/>
</dbReference>
<evidence type="ECO:0000256" key="3">
    <source>
        <dbReference type="PIRSR" id="PIRSR000137-2"/>
    </source>
</evidence>
<organism evidence="5 6">
    <name type="scientific">Exophiala mesophila</name>
    <name type="common">Black yeast-like fungus</name>
    <dbReference type="NCBI Taxonomy" id="212818"/>
    <lineage>
        <taxon>Eukaryota</taxon>
        <taxon>Fungi</taxon>
        <taxon>Dikarya</taxon>
        <taxon>Ascomycota</taxon>
        <taxon>Pezizomycotina</taxon>
        <taxon>Eurotiomycetes</taxon>
        <taxon>Chaetothyriomycetidae</taxon>
        <taxon>Chaetothyriales</taxon>
        <taxon>Herpotrichiellaceae</taxon>
        <taxon>Exophiala</taxon>
    </lineage>
</organism>
<dbReference type="PANTHER" id="PTHR11552:SF134">
    <property type="entry name" value="GLUCOSE-METHANOL-CHOLINE OXIDOREDUCTASE N-TERMINAL DOMAIN-CONTAINING PROTEIN"/>
    <property type="match status" value="1"/>
</dbReference>
<comment type="caution">
    <text evidence="5">The sequence shown here is derived from an EMBL/GenBank/DDBJ whole genome shotgun (WGS) entry which is preliminary data.</text>
</comment>
<dbReference type="InterPro" id="IPR007867">
    <property type="entry name" value="GMC_OxRtase_C"/>
</dbReference>
<dbReference type="Pfam" id="PF05199">
    <property type="entry name" value="GMC_oxred_C"/>
    <property type="match status" value="1"/>
</dbReference>
<dbReference type="Gene3D" id="3.30.560.10">
    <property type="entry name" value="Glucose Oxidase, domain 3"/>
    <property type="match status" value="1"/>
</dbReference>
<dbReference type="AlphaFoldDB" id="A0A438N365"/>
<evidence type="ECO:0000256" key="2">
    <source>
        <dbReference type="PIRSR" id="PIRSR000137-1"/>
    </source>
</evidence>
<dbReference type="GO" id="GO:0016614">
    <property type="term" value="F:oxidoreductase activity, acting on CH-OH group of donors"/>
    <property type="evidence" value="ECO:0007669"/>
    <property type="project" value="InterPro"/>
</dbReference>
<accession>A0A438N365</accession>
<dbReference type="SUPFAM" id="SSF51905">
    <property type="entry name" value="FAD/NAD(P)-binding domain"/>
    <property type="match status" value="1"/>
</dbReference>